<keyword evidence="1" id="KW-1133">Transmembrane helix</keyword>
<feature type="transmembrane region" description="Helical" evidence="1">
    <location>
        <begin position="139"/>
        <end position="158"/>
    </location>
</feature>
<feature type="transmembrane region" description="Helical" evidence="1">
    <location>
        <begin position="112"/>
        <end position="133"/>
    </location>
</feature>
<dbReference type="AlphaFoldDB" id="A0A1H9VTV7"/>
<name>A0A1H9VTV7_9GAMM</name>
<proteinExistence type="predicted"/>
<keyword evidence="1" id="KW-0812">Transmembrane</keyword>
<dbReference type="STRING" id="653930.SAMN05216589_2868"/>
<protein>
    <submittedName>
        <fullName evidence="2">Uncharacterized protein</fullName>
    </submittedName>
</protein>
<keyword evidence="1" id="KW-0472">Membrane</keyword>
<dbReference type="EMBL" id="FOGN01000006">
    <property type="protein sequence ID" value="SES25250.1"/>
    <property type="molecule type" value="Genomic_DNA"/>
</dbReference>
<gene>
    <name evidence="3" type="ORF">SAMN04487855_2902</name>
    <name evidence="2" type="ORF">SAMN05216589_2868</name>
</gene>
<feature type="transmembrane region" description="Helical" evidence="1">
    <location>
        <begin position="42"/>
        <end position="61"/>
    </location>
</feature>
<dbReference type="Proteomes" id="UP000186599">
    <property type="component" value="Unassembled WGS sequence"/>
</dbReference>
<accession>A0A1H9VTV7</accession>
<evidence type="ECO:0000313" key="3">
    <source>
        <dbReference type="EMBL" id="SFM25313.1"/>
    </source>
</evidence>
<sequence>MRRTGWHRTSDLSDQMEWRYNAEPQVLTWTVKAIDKNILGDGLPAIIPGFLMFVGGVYGLLKNDMEVFLMFFLPMLLMVFLFVKIGMEKTVFVYRATEERLEICQWQDIPDLVFTFLKIFPFIIVGIILMALISNPALSIAALAGPALVGILLASVGGDSNYKAMYKRLERSECRWDEVLEATLDTHHGLIALTWPWEIPQEWLVQMKDPEENHTQGANLYFRKDQQSQVVELIRKKLPPNVKMKEERIKYEFSG</sequence>
<dbReference type="EMBL" id="FOUA01000006">
    <property type="protein sequence ID" value="SFM25313.1"/>
    <property type="molecule type" value="Genomic_DNA"/>
</dbReference>
<evidence type="ECO:0000256" key="1">
    <source>
        <dbReference type="SAM" id="Phobius"/>
    </source>
</evidence>
<keyword evidence="4" id="KW-1185">Reference proteome</keyword>
<evidence type="ECO:0000313" key="5">
    <source>
        <dbReference type="Proteomes" id="UP000186904"/>
    </source>
</evidence>
<reference evidence="4 5" key="1">
    <citation type="submission" date="2016-10" db="EMBL/GenBank/DDBJ databases">
        <authorList>
            <person name="de Groot N.N."/>
        </authorList>
    </citation>
    <scope>NUCLEOTIDE SEQUENCE [LARGE SCALE GENOMIC DNA]</scope>
    <source>
        <strain evidence="3 4">CGMCC 1.9095</strain>
        <strain evidence="2 5">DSM 22558</strain>
    </source>
</reference>
<organism evidence="2 5">
    <name type="scientific">Halopseudomonas bauzanensis</name>
    <dbReference type="NCBI Taxonomy" id="653930"/>
    <lineage>
        <taxon>Bacteria</taxon>
        <taxon>Pseudomonadati</taxon>
        <taxon>Pseudomonadota</taxon>
        <taxon>Gammaproteobacteria</taxon>
        <taxon>Pseudomonadales</taxon>
        <taxon>Pseudomonadaceae</taxon>
        <taxon>Halopseudomonas</taxon>
    </lineage>
</organism>
<evidence type="ECO:0000313" key="4">
    <source>
        <dbReference type="Proteomes" id="UP000186599"/>
    </source>
</evidence>
<evidence type="ECO:0000313" key="2">
    <source>
        <dbReference type="EMBL" id="SES25250.1"/>
    </source>
</evidence>
<feature type="transmembrane region" description="Helical" evidence="1">
    <location>
        <begin position="67"/>
        <end position="85"/>
    </location>
</feature>
<dbReference type="Proteomes" id="UP000186904">
    <property type="component" value="Unassembled WGS sequence"/>
</dbReference>